<dbReference type="RefSeq" id="WP_107843961.1">
    <property type="nucleotide sequence ID" value="NZ_QBKS01000001.1"/>
</dbReference>
<reference evidence="3 4" key="1">
    <citation type="submission" date="2018-04" db="EMBL/GenBank/DDBJ databases">
        <title>Genomic Encyclopedia of Archaeal and Bacterial Type Strains, Phase II (KMG-II): from individual species to whole genera.</title>
        <authorList>
            <person name="Goeker M."/>
        </authorList>
    </citation>
    <scope>NUCLEOTIDE SEQUENCE [LARGE SCALE GENOMIC DNA]</scope>
    <source>
        <strain evidence="3 4">DSM 100977</strain>
    </source>
</reference>
<keyword evidence="1" id="KW-0812">Transmembrane</keyword>
<evidence type="ECO:0000313" key="3">
    <source>
        <dbReference type="EMBL" id="PTX55697.1"/>
    </source>
</evidence>
<name>A0A2T6BI08_9RHOB</name>
<dbReference type="InterPro" id="IPR022472">
    <property type="entry name" value="VPLPA-CTERM"/>
</dbReference>
<keyword evidence="4" id="KW-1185">Reference proteome</keyword>
<dbReference type="Proteomes" id="UP000243978">
    <property type="component" value="Unassembled WGS sequence"/>
</dbReference>
<evidence type="ECO:0000313" key="4">
    <source>
        <dbReference type="Proteomes" id="UP000243978"/>
    </source>
</evidence>
<feature type="signal peptide" evidence="2">
    <location>
        <begin position="1"/>
        <end position="24"/>
    </location>
</feature>
<feature type="chain" id="PRO_5015657194" evidence="2">
    <location>
        <begin position="25"/>
        <end position="224"/>
    </location>
</feature>
<dbReference type="AlphaFoldDB" id="A0A2T6BI08"/>
<organism evidence="3 4">
    <name type="scientific">Litoreibacter ponti</name>
    <dbReference type="NCBI Taxonomy" id="1510457"/>
    <lineage>
        <taxon>Bacteria</taxon>
        <taxon>Pseudomonadati</taxon>
        <taxon>Pseudomonadota</taxon>
        <taxon>Alphaproteobacteria</taxon>
        <taxon>Rhodobacterales</taxon>
        <taxon>Roseobacteraceae</taxon>
        <taxon>Litoreibacter</taxon>
    </lineage>
</organism>
<keyword evidence="1" id="KW-0472">Membrane</keyword>
<feature type="transmembrane region" description="Helical" evidence="1">
    <location>
        <begin position="199"/>
        <end position="218"/>
    </location>
</feature>
<sequence>MTLKTIVAIVTGLSAAGFAGAATAATTFTSEANYLTAIGGSADVSENFNSFLADQSFRNSSFDVGPFSLSSSGSNQNRDTQNQIDTDPFSFGTFADVNGSPFAHFFLSAGVTTATISFDTAITGFGATFKELATSTEILLTTNLGTRTINQNIGIDVGFFGFTLDAGETATALTFSSTNRGDGFGMDNVLLSNSTPSPVPLPAGLPLLLGGMGLLAFMRRRKSS</sequence>
<comment type="caution">
    <text evidence="3">The sequence shown here is derived from an EMBL/GenBank/DDBJ whole genome shotgun (WGS) entry which is preliminary data.</text>
</comment>
<protein>
    <submittedName>
        <fullName evidence="3">Putative secreted protein</fullName>
    </submittedName>
</protein>
<keyword evidence="1" id="KW-1133">Transmembrane helix</keyword>
<proteinExistence type="predicted"/>
<gene>
    <name evidence="3" type="ORF">C8N43_0337</name>
</gene>
<keyword evidence="2" id="KW-0732">Signal</keyword>
<dbReference type="OrthoDB" id="8232023at2"/>
<accession>A0A2T6BI08</accession>
<dbReference type="NCBIfam" id="TIGR03370">
    <property type="entry name" value="VPLPA-CTERM"/>
    <property type="match status" value="1"/>
</dbReference>
<evidence type="ECO:0000256" key="1">
    <source>
        <dbReference type="SAM" id="Phobius"/>
    </source>
</evidence>
<dbReference type="EMBL" id="QBKS01000001">
    <property type="protein sequence ID" value="PTX55697.1"/>
    <property type="molecule type" value="Genomic_DNA"/>
</dbReference>
<evidence type="ECO:0000256" key="2">
    <source>
        <dbReference type="SAM" id="SignalP"/>
    </source>
</evidence>